<accession>A0A2T0N2U3</accession>
<dbReference type="RefSeq" id="WP_106239977.1">
    <property type="nucleotide sequence ID" value="NZ_PVNG01000006.1"/>
</dbReference>
<protein>
    <recommendedName>
        <fullName evidence="3">Alpha/beta hydrolase</fullName>
    </recommendedName>
</protein>
<dbReference type="Proteomes" id="UP000238312">
    <property type="component" value="Unassembled WGS sequence"/>
</dbReference>
<evidence type="ECO:0008006" key="3">
    <source>
        <dbReference type="Google" id="ProtNLM"/>
    </source>
</evidence>
<evidence type="ECO:0000313" key="1">
    <source>
        <dbReference type="EMBL" id="PRX66261.1"/>
    </source>
</evidence>
<comment type="caution">
    <text evidence="1">The sequence shown here is derived from an EMBL/GenBank/DDBJ whole genome shotgun (WGS) entry which is preliminary data.</text>
</comment>
<keyword evidence="2" id="KW-1185">Reference proteome</keyword>
<dbReference type="OrthoDB" id="70765at2"/>
<name>A0A2T0N2U3_9ACTN</name>
<gene>
    <name evidence="1" type="ORF">B0I32_106398</name>
</gene>
<dbReference type="EMBL" id="PVNG01000006">
    <property type="protein sequence ID" value="PRX66261.1"/>
    <property type="molecule type" value="Genomic_DNA"/>
</dbReference>
<dbReference type="SUPFAM" id="SSF53474">
    <property type="entry name" value="alpha/beta-Hydrolases"/>
    <property type="match status" value="1"/>
</dbReference>
<evidence type="ECO:0000313" key="2">
    <source>
        <dbReference type="Proteomes" id="UP000238312"/>
    </source>
</evidence>
<sequence length="193" mass="20197">MFPDKVYGASTRVIGDPARTALLLPGRGYNPARPLLHLARKVLLSHDWTVQEIWWDVPGTLDQAAAPGWVAEQTRLALAAEEAPTVLLVGKSLGTLAAPLAAGRGLPAVWITPLLHIEDVSSALTATDAPTLLIGGTADPSWPAGAANRTGLEYLELPGADHGLELRGDAIGSAEFLVRVTAAMEAFVGGLSR</sequence>
<dbReference type="Gene3D" id="3.40.50.1820">
    <property type="entry name" value="alpha/beta hydrolase"/>
    <property type="match status" value="1"/>
</dbReference>
<organism evidence="1 2">
    <name type="scientific">Nonomuraea fuscirosea</name>
    <dbReference type="NCBI Taxonomy" id="1291556"/>
    <lineage>
        <taxon>Bacteria</taxon>
        <taxon>Bacillati</taxon>
        <taxon>Actinomycetota</taxon>
        <taxon>Actinomycetes</taxon>
        <taxon>Streptosporangiales</taxon>
        <taxon>Streptosporangiaceae</taxon>
        <taxon>Nonomuraea</taxon>
    </lineage>
</organism>
<dbReference type="AlphaFoldDB" id="A0A2T0N2U3"/>
<proteinExistence type="predicted"/>
<dbReference type="InterPro" id="IPR029058">
    <property type="entry name" value="AB_hydrolase_fold"/>
</dbReference>
<reference evidence="1 2" key="1">
    <citation type="submission" date="2018-03" db="EMBL/GenBank/DDBJ databases">
        <title>Genomic Encyclopedia of Type Strains, Phase III (KMG-III): the genomes of soil and plant-associated and newly described type strains.</title>
        <authorList>
            <person name="Whitman W."/>
        </authorList>
    </citation>
    <scope>NUCLEOTIDE SEQUENCE [LARGE SCALE GENOMIC DNA]</scope>
    <source>
        <strain evidence="1 2">CGMCC 4.7104</strain>
    </source>
</reference>